<dbReference type="AlphaFoldDB" id="B9Y7S3"/>
<evidence type="ECO:0000313" key="2">
    <source>
        <dbReference type="Proteomes" id="UP000005950"/>
    </source>
</evidence>
<reference evidence="1 2" key="1">
    <citation type="submission" date="2008-12" db="EMBL/GenBank/DDBJ databases">
        <authorList>
            <person name="Fulton L."/>
            <person name="Clifton S."/>
            <person name="Fulton B."/>
            <person name="Xu J."/>
            <person name="Minx P."/>
            <person name="Pepin K.H."/>
            <person name="Johnson M."/>
            <person name="Bhonagiri V."/>
            <person name="Nash W.E."/>
            <person name="Mardis E.R."/>
            <person name="Wilson R.K."/>
        </authorList>
    </citation>
    <scope>NUCLEOTIDE SEQUENCE [LARGE SCALE GENOMIC DNA]</scope>
    <source>
        <strain evidence="1 2">DSM 12042</strain>
    </source>
</reference>
<dbReference type="Proteomes" id="UP000005950">
    <property type="component" value="Unassembled WGS sequence"/>
</dbReference>
<sequence>MLSCNYRSFILDLKMTNIAESFLNGAGIEHELSQNRRAKRQKLPAAFSIIERRERRKA</sequence>
<dbReference type="STRING" id="545696.HOLDEFILI_01868"/>
<proteinExistence type="predicted"/>
<dbReference type="EMBL" id="ACCF01000104">
    <property type="protein sequence ID" value="EEF67970.1"/>
    <property type="molecule type" value="Genomic_DNA"/>
</dbReference>
<gene>
    <name evidence="1" type="ORF">HOLDEFILI_01868</name>
</gene>
<name>B9Y7S3_9FIRM</name>
<comment type="caution">
    <text evidence="1">The sequence shown here is derived from an EMBL/GenBank/DDBJ whole genome shotgun (WGS) entry which is preliminary data.</text>
</comment>
<reference evidence="1 2" key="2">
    <citation type="submission" date="2009-02" db="EMBL/GenBank/DDBJ databases">
        <title>Draft genome sequence of Holdemania filiformis DSM 12042.</title>
        <authorList>
            <person name="Sudarsanam P."/>
            <person name="Ley R."/>
            <person name="Guruge J."/>
            <person name="Turnbaugh P.J."/>
            <person name="Mahowald M."/>
            <person name="Liep D."/>
            <person name="Gordon J."/>
        </authorList>
    </citation>
    <scope>NUCLEOTIDE SEQUENCE [LARGE SCALE GENOMIC DNA]</scope>
    <source>
        <strain evidence="1 2">DSM 12042</strain>
    </source>
</reference>
<accession>B9Y7S3</accession>
<protein>
    <submittedName>
        <fullName evidence="1">Uncharacterized protein</fullName>
    </submittedName>
</protein>
<organism evidence="1 2">
    <name type="scientific">Holdemania filiformis DSM 12042</name>
    <dbReference type="NCBI Taxonomy" id="545696"/>
    <lineage>
        <taxon>Bacteria</taxon>
        <taxon>Bacillati</taxon>
        <taxon>Bacillota</taxon>
        <taxon>Erysipelotrichia</taxon>
        <taxon>Erysipelotrichales</taxon>
        <taxon>Erysipelotrichaceae</taxon>
        <taxon>Holdemania</taxon>
    </lineage>
</organism>
<dbReference type="HOGENOM" id="CLU_2973273_0_0_9"/>
<evidence type="ECO:0000313" key="1">
    <source>
        <dbReference type="EMBL" id="EEF67970.1"/>
    </source>
</evidence>